<feature type="region of interest" description="Disordered" evidence="1">
    <location>
        <begin position="16"/>
        <end position="35"/>
    </location>
</feature>
<proteinExistence type="predicted"/>
<keyword evidence="3" id="KW-1185">Reference proteome</keyword>
<name>A0AAE1GPF9_PETCI</name>
<comment type="caution">
    <text evidence="2">The sequence shown here is derived from an EMBL/GenBank/DDBJ whole genome shotgun (WGS) entry which is preliminary data.</text>
</comment>
<evidence type="ECO:0000313" key="3">
    <source>
        <dbReference type="Proteomes" id="UP001286313"/>
    </source>
</evidence>
<sequence length="104" mass="11491">MSGDRSWSLNSCFHHQQAGAGGKQRMDPMNRSGPHSLRLQKAASSWCRAAAKKAVETAANARRLICIALDCVLVKENASRQTTSRHNLRYRPTLECANAKSHCL</sequence>
<organism evidence="2 3">
    <name type="scientific">Petrolisthes cinctipes</name>
    <name type="common">Flat porcelain crab</name>
    <dbReference type="NCBI Taxonomy" id="88211"/>
    <lineage>
        <taxon>Eukaryota</taxon>
        <taxon>Metazoa</taxon>
        <taxon>Ecdysozoa</taxon>
        <taxon>Arthropoda</taxon>
        <taxon>Crustacea</taxon>
        <taxon>Multicrustacea</taxon>
        <taxon>Malacostraca</taxon>
        <taxon>Eumalacostraca</taxon>
        <taxon>Eucarida</taxon>
        <taxon>Decapoda</taxon>
        <taxon>Pleocyemata</taxon>
        <taxon>Anomura</taxon>
        <taxon>Galatheoidea</taxon>
        <taxon>Porcellanidae</taxon>
        <taxon>Petrolisthes</taxon>
    </lineage>
</organism>
<accession>A0AAE1GPF9</accession>
<gene>
    <name evidence="2" type="ORF">Pcinc_000668</name>
</gene>
<dbReference type="Proteomes" id="UP001286313">
    <property type="component" value="Unassembled WGS sequence"/>
</dbReference>
<protein>
    <submittedName>
        <fullName evidence="2">Uncharacterized protein</fullName>
    </submittedName>
</protein>
<dbReference type="EMBL" id="JAWQEG010000033">
    <property type="protein sequence ID" value="KAK3895745.1"/>
    <property type="molecule type" value="Genomic_DNA"/>
</dbReference>
<evidence type="ECO:0000313" key="2">
    <source>
        <dbReference type="EMBL" id="KAK3895745.1"/>
    </source>
</evidence>
<dbReference type="AlphaFoldDB" id="A0AAE1GPF9"/>
<evidence type="ECO:0000256" key="1">
    <source>
        <dbReference type="SAM" id="MobiDB-lite"/>
    </source>
</evidence>
<reference evidence="2" key="1">
    <citation type="submission" date="2023-10" db="EMBL/GenBank/DDBJ databases">
        <title>Genome assemblies of two species of porcelain crab, Petrolisthes cinctipes and Petrolisthes manimaculis (Anomura: Porcellanidae).</title>
        <authorList>
            <person name="Angst P."/>
        </authorList>
    </citation>
    <scope>NUCLEOTIDE SEQUENCE</scope>
    <source>
        <strain evidence="2">PB745_01</strain>
        <tissue evidence="2">Gill</tissue>
    </source>
</reference>